<dbReference type="InterPro" id="IPR017937">
    <property type="entry name" value="Thioredoxin_CS"/>
</dbReference>
<protein>
    <submittedName>
        <fullName evidence="4">Thiol:disulfide interchange protein</fullName>
    </submittedName>
</protein>
<dbReference type="InterPro" id="IPR050553">
    <property type="entry name" value="Thioredoxin_ResA/DsbE_sf"/>
</dbReference>
<keyword evidence="5" id="KW-1185">Reference proteome</keyword>
<dbReference type="PANTHER" id="PTHR42852:SF17">
    <property type="entry name" value="THIOREDOXIN-LIKE PROTEIN HI_1115"/>
    <property type="match status" value="1"/>
</dbReference>
<dbReference type="InterPro" id="IPR036249">
    <property type="entry name" value="Thioredoxin-like_sf"/>
</dbReference>
<evidence type="ECO:0000256" key="2">
    <source>
        <dbReference type="SAM" id="MobiDB-lite"/>
    </source>
</evidence>
<dbReference type="GO" id="GO:0016491">
    <property type="term" value="F:oxidoreductase activity"/>
    <property type="evidence" value="ECO:0007669"/>
    <property type="project" value="InterPro"/>
</dbReference>
<dbReference type="Gene3D" id="3.40.30.10">
    <property type="entry name" value="Glutaredoxin"/>
    <property type="match status" value="1"/>
</dbReference>
<dbReference type="PROSITE" id="PS51257">
    <property type="entry name" value="PROKAR_LIPOPROTEIN"/>
    <property type="match status" value="1"/>
</dbReference>
<dbReference type="SUPFAM" id="SSF52833">
    <property type="entry name" value="Thioredoxin-like"/>
    <property type="match status" value="1"/>
</dbReference>
<name>A0A1V3U1R2_ELIME</name>
<dbReference type="InterPro" id="IPR013766">
    <property type="entry name" value="Thioredoxin_domain"/>
</dbReference>
<feature type="region of interest" description="Disordered" evidence="2">
    <location>
        <begin position="23"/>
        <end position="42"/>
    </location>
</feature>
<dbReference type="InterPro" id="IPR000866">
    <property type="entry name" value="AhpC/TSA"/>
</dbReference>
<comment type="caution">
    <text evidence="4">The sequence shown here is derived from an EMBL/GenBank/DDBJ whole genome shotgun (WGS) entry which is preliminary data.</text>
</comment>
<dbReference type="EMBL" id="MPOG01000008">
    <property type="protein sequence ID" value="OOH96293.1"/>
    <property type="molecule type" value="Genomic_DNA"/>
</dbReference>
<evidence type="ECO:0000313" key="5">
    <source>
        <dbReference type="Proteomes" id="UP000188947"/>
    </source>
</evidence>
<dbReference type="PANTHER" id="PTHR42852">
    <property type="entry name" value="THIOL:DISULFIDE INTERCHANGE PROTEIN DSBE"/>
    <property type="match status" value="1"/>
</dbReference>
<accession>A0A1V3U1R2</accession>
<dbReference type="GO" id="GO:0016209">
    <property type="term" value="F:antioxidant activity"/>
    <property type="evidence" value="ECO:0007669"/>
    <property type="project" value="InterPro"/>
</dbReference>
<dbReference type="AlphaFoldDB" id="A0A1V3U1R2"/>
<evidence type="ECO:0000313" key="4">
    <source>
        <dbReference type="EMBL" id="OOH96293.1"/>
    </source>
</evidence>
<dbReference type="STRING" id="238.BBD35_14040"/>
<feature type="compositionally biased region" description="Basic and acidic residues" evidence="2">
    <location>
        <begin position="29"/>
        <end position="42"/>
    </location>
</feature>
<dbReference type="eggNOG" id="COG0526">
    <property type="taxonomic scope" value="Bacteria"/>
</dbReference>
<sequence>MKKLFFGVTLLTVIIACKKTDSPVTGNKSNDRTEVSPDPEGKVKDFEKALPVLNEDKVAELLKTKDNDTLYVTNFFATWCGPCMIEIPYFKQEMEKMKGEKVKFTFVSVDQPDDWDTKVKEFGNIQGLSSQIVLFDMTKASPEFAKNNTKSWQGDAIPFTRITKGNQVDEKVGTLSHEEMQSKLKAFK</sequence>
<keyword evidence="1" id="KW-0676">Redox-active center</keyword>
<dbReference type="PROSITE" id="PS51352">
    <property type="entry name" value="THIOREDOXIN_2"/>
    <property type="match status" value="1"/>
</dbReference>
<organism evidence="4 5">
    <name type="scientific">Elizabethkingia meningoseptica</name>
    <name type="common">Chryseobacterium meningosepticum</name>
    <dbReference type="NCBI Taxonomy" id="238"/>
    <lineage>
        <taxon>Bacteria</taxon>
        <taxon>Pseudomonadati</taxon>
        <taxon>Bacteroidota</taxon>
        <taxon>Flavobacteriia</taxon>
        <taxon>Flavobacteriales</taxon>
        <taxon>Weeksellaceae</taxon>
        <taxon>Elizabethkingia</taxon>
    </lineage>
</organism>
<dbReference type="Pfam" id="PF00578">
    <property type="entry name" value="AhpC-TSA"/>
    <property type="match status" value="1"/>
</dbReference>
<reference evidence="4 5" key="1">
    <citation type="submission" date="2016-11" db="EMBL/GenBank/DDBJ databases">
        <title>Genome sequence and comparative genomic analysis of clinical strain Elizabethkingia meningoseptica 61421 PRCM.</title>
        <authorList>
            <person name="Wang M."/>
            <person name="Hu S."/>
            <person name="Cao L."/>
            <person name="Jiang T."/>
            <person name="Zhou Y."/>
            <person name="Ming D."/>
        </authorList>
    </citation>
    <scope>NUCLEOTIDE SEQUENCE [LARGE SCALE GENOMIC DNA]</scope>
    <source>
        <strain evidence="4 5">61421 PRCM</strain>
    </source>
</reference>
<feature type="domain" description="Thioredoxin" evidence="3">
    <location>
        <begin position="23"/>
        <end position="188"/>
    </location>
</feature>
<dbReference type="PROSITE" id="PS00194">
    <property type="entry name" value="THIOREDOXIN_1"/>
    <property type="match status" value="1"/>
</dbReference>
<evidence type="ECO:0000256" key="1">
    <source>
        <dbReference type="ARBA" id="ARBA00023284"/>
    </source>
</evidence>
<dbReference type="RefSeq" id="WP_016200376.1">
    <property type="nucleotide sequence ID" value="NZ_CP014338.1"/>
</dbReference>
<gene>
    <name evidence="4" type="ORF">BMF97_08070</name>
</gene>
<dbReference type="KEGG" id="emg:BBD33_11770"/>
<evidence type="ECO:0000259" key="3">
    <source>
        <dbReference type="PROSITE" id="PS51352"/>
    </source>
</evidence>
<proteinExistence type="predicted"/>
<dbReference type="OrthoDB" id="9815205at2"/>
<dbReference type="GeneID" id="48542295"/>
<dbReference type="Proteomes" id="UP000188947">
    <property type="component" value="Unassembled WGS sequence"/>
</dbReference>